<evidence type="ECO:0000256" key="1">
    <source>
        <dbReference type="ARBA" id="ARBA00004651"/>
    </source>
</evidence>
<dbReference type="EMBL" id="CP011494">
    <property type="protein sequence ID" value="AKO51044.1"/>
    <property type="molecule type" value="Genomic_DNA"/>
</dbReference>
<comment type="similarity">
    <text evidence="2">Belongs to the DoxX family.</text>
</comment>
<evidence type="ECO:0000313" key="8">
    <source>
        <dbReference type="EMBL" id="AKO51044.1"/>
    </source>
</evidence>
<evidence type="ECO:0000313" key="9">
    <source>
        <dbReference type="Proteomes" id="UP000036406"/>
    </source>
</evidence>
<dbReference type="Pfam" id="PF07681">
    <property type="entry name" value="DoxX"/>
    <property type="match status" value="1"/>
</dbReference>
<dbReference type="InterPro" id="IPR051907">
    <property type="entry name" value="DoxX-like_oxidoreductase"/>
</dbReference>
<dbReference type="PANTHER" id="PTHR33452">
    <property type="entry name" value="OXIDOREDUCTASE CATD-RELATED"/>
    <property type="match status" value="1"/>
</dbReference>
<dbReference type="PATRIC" id="fig|330734.3.peg.57"/>
<evidence type="ECO:0000256" key="5">
    <source>
        <dbReference type="ARBA" id="ARBA00022989"/>
    </source>
</evidence>
<organism evidence="8 9">
    <name type="scientific">Marinobacter psychrophilus</name>
    <dbReference type="NCBI Taxonomy" id="330734"/>
    <lineage>
        <taxon>Bacteria</taxon>
        <taxon>Pseudomonadati</taxon>
        <taxon>Pseudomonadota</taxon>
        <taxon>Gammaproteobacteria</taxon>
        <taxon>Pseudomonadales</taxon>
        <taxon>Marinobacteraceae</taxon>
        <taxon>Marinobacter</taxon>
    </lineage>
</organism>
<dbReference type="Proteomes" id="UP000036406">
    <property type="component" value="Chromosome"/>
</dbReference>
<reference evidence="8 9" key="1">
    <citation type="submission" date="2015-05" db="EMBL/GenBank/DDBJ databases">
        <title>Complete genome of Marinobacter psychrophilus strain 20041T isolated from sea-ice of the Canadian Basin.</title>
        <authorList>
            <person name="Song L."/>
            <person name="Ren L."/>
            <person name="Yu Y."/>
            <person name="Wang X."/>
        </authorList>
    </citation>
    <scope>NUCLEOTIDE SEQUENCE [LARGE SCALE GENOMIC DNA]</scope>
    <source>
        <strain evidence="8 9">20041</strain>
    </source>
</reference>
<evidence type="ECO:0000256" key="6">
    <source>
        <dbReference type="ARBA" id="ARBA00023136"/>
    </source>
</evidence>
<keyword evidence="9" id="KW-1185">Reference proteome</keyword>
<sequence length="128" mass="13975">MLTNTDLGKLIIRLTLGCLLLFHGIDKLMNGVGFIEAQLISLNLPAFLAWGVIIGEVLAPLMIILGFHTRTGSLLIVANMLVALILVHSHQLMLLGSNGGLHLELQFFYLMSAVAVFFLGSGRYTLRN</sequence>
<dbReference type="PANTHER" id="PTHR33452:SF1">
    <property type="entry name" value="INNER MEMBRANE PROTEIN YPHA-RELATED"/>
    <property type="match status" value="1"/>
</dbReference>
<dbReference type="RefSeq" id="WP_048383499.1">
    <property type="nucleotide sequence ID" value="NZ_CP011494.1"/>
</dbReference>
<evidence type="ECO:0000256" key="7">
    <source>
        <dbReference type="SAM" id="Phobius"/>
    </source>
</evidence>
<proteinExistence type="inferred from homology"/>
<dbReference type="KEGG" id="mpq:ABA45_00275"/>
<keyword evidence="6 7" id="KW-0472">Membrane</keyword>
<evidence type="ECO:0000256" key="4">
    <source>
        <dbReference type="ARBA" id="ARBA00022692"/>
    </source>
</evidence>
<dbReference type="InterPro" id="IPR032808">
    <property type="entry name" value="DoxX"/>
</dbReference>
<evidence type="ECO:0000256" key="2">
    <source>
        <dbReference type="ARBA" id="ARBA00006679"/>
    </source>
</evidence>
<accession>A0A0H4HWH5</accession>
<keyword evidence="5 7" id="KW-1133">Transmembrane helix</keyword>
<name>A0A0H4HWH5_9GAMM</name>
<protein>
    <submittedName>
        <fullName evidence="8">GntR family transcriptional regulator</fullName>
    </submittedName>
</protein>
<feature type="transmembrane region" description="Helical" evidence="7">
    <location>
        <begin position="45"/>
        <end position="67"/>
    </location>
</feature>
<feature type="transmembrane region" description="Helical" evidence="7">
    <location>
        <begin position="74"/>
        <end position="95"/>
    </location>
</feature>
<feature type="transmembrane region" description="Helical" evidence="7">
    <location>
        <begin position="107"/>
        <end position="126"/>
    </location>
</feature>
<gene>
    <name evidence="8" type="ORF">ABA45_00275</name>
</gene>
<keyword evidence="3" id="KW-1003">Cell membrane</keyword>
<feature type="transmembrane region" description="Helical" evidence="7">
    <location>
        <begin position="7"/>
        <end position="25"/>
    </location>
</feature>
<dbReference type="STRING" id="330734.ABA45_00275"/>
<keyword evidence="4 7" id="KW-0812">Transmembrane</keyword>
<dbReference type="GO" id="GO:0005886">
    <property type="term" value="C:plasma membrane"/>
    <property type="evidence" value="ECO:0007669"/>
    <property type="project" value="UniProtKB-SubCell"/>
</dbReference>
<dbReference type="AlphaFoldDB" id="A0A0H4HWH5"/>
<evidence type="ECO:0000256" key="3">
    <source>
        <dbReference type="ARBA" id="ARBA00022475"/>
    </source>
</evidence>
<comment type="subcellular location">
    <subcellularLocation>
        <location evidence="1">Cell membrane</location>
        <topology evidence="1">Multi-pass membrane protein</topology>
    </subcellularLocation>
</comment>